<dbReference type="RefSeq" id="WP_098469091.1">
    <property type="nucleotide sequence ID" value="NZ_PDJD01000001.1"/>
</dbReference>
<name>A0A2A9D0Y7_9MICO</name>
<dbReference type="OrthoDB" id="9812120at2"/>
<organism evidence="2 3">
    <name type="scientific">Serinibacter salmoneus</name>
    <dbReference type="NCBI Taxonomy" id="556530"/>
    <lineage>
        <taxon>Bacteria</taxon>
        <taxon>Bacillati</taxon>
        <taxon>Actinomycetota</taxon>
        <taxon>Actinomycetes</taxon>
        <taxon>Micrococcales</taxon>
        <taxon>Beutenbergiaceae</taxon>
        <taxon>Serinibacter</taxon>
    </lineage>
</organism>
<feature type="compositionally biased region" description="Polar residues" evidence="1">
    <location>
        <begin position="318"/>
        <end position="328"/>
    </location>
</feature>
<evidence type="ECO:0000313" key="3">
    <source>
        <dbReference type="Proteomes" id="UP000224915"/>
    </source>
</evidence>
<protein>
    <submittedName>
        <fullName evidence="2">Uncharacterized protein</fullName>
    </submittedName>
</protein>
<feature type="compositionally biased region" description="Acidic residues" evidence="1">
    <location>
        <begin position="214"/>
        <end position="238"/>
    </location>
</feature>
<dbReference type="Proteomes" id="UP000224915">
    <property type="component" value="Unassembled WGS sequence"/>
</dbReference>
<evidence type="ECO:0000313" key="2">
    <source>
        <dbReference type="EMBL" id="PFG20051.1"/>
    </source>
</evidence>
<sequence length="695" mass="70805">MSHTTARTARAGRAVISRAVRRFAVRPSGARWVAALTASATLVTACSGYEELPADPAAELSAGAAVSLPDSAVVFDSTDPVTLAIDASTALFVEAGIVVLVDEGGDQLRAASIAMVLGVPALVTSESRSAQVAAELERLGTHTVLVLEEAVVPELSEGTQLLRAVAAPQNVAGLQVVLGQELSGSLQVDPANALTMLASAQQPYEWIYETDPEAVPVEESEAEEPGDDAPSDPEDVTDQGEASGGASALDPGSRAAGSVLAAGSGNDTGTDTDSDADTGTDTDSDADTEDPSPSATEPADPASQDSTAEPSDGGIETPSPSESATEDLTTLPGLPPVLATERTEELIVVSDGGPGQVAALGTARAAGADAVIVPGGDISMDPLAIATIYGNDPTLAMGLGEGLPDAGTLAYQVAVATTGDALPGGGQWVLPAKTYVGLRGTPGAPELGPLGEGTAQEGITAVREYAAGVPGAIPTAELLTTIASDTPGSDGTYSRLRSGEDLIETLDLAAQEGVMTLLSFQPGRARFIQQLEQYPESLARPAVGVVLDATWRLSDTGTPTRPGGPPTDLAEELTETLEWLAEQVLQESLPPKLVVLRLPTGFDVESLEIPTAAQVSVVLEVDGAAVLPAPTEEPAPQPSATGTDEVAEDEVTLAEAWDSAVDPAYPYWGWLQGPDPVELDGLLALDPAPVLIVQN</sequence>
<dbReference type="EMBL" id="PDJD01000001">
    <property type="protein sequence ID" value="PFG20051.1"/>
    <property type="molecule type" value="Genomic_DNA"/>
</dbReference>
<reference evidence="2 3" key="1">
    <citation type="submission" date="2017-10" db="EMBL/GenBank/DDBJ databases">
        <title>Sequencing the genomes of 1000 actinobacteria strains.</title>
        <authorList>
            <person name="Klenk H.-P."/>
        </authorList>
    </citation>
    <scope>NUCLEOTIDE SEQUENCE [LARGE SCALE GENOMIC DNA]</scope>
    <source>
        <strain evidence="2 3">DSM 21801</strain>
    </source>
</reference>
<comment type="caution">
    <text evidence="2">The sequence shown here is derived from an EMBL/GenBank/DDBJ whole genome shotgun (WGS) entry which is preliminary data.</text>
</comment>
<feature type="compositionally biased region" description="Acidic residues" evidence="1">
    <location>
        <begin position="270"/>
        <end position="290"/>
    </location>
</feature>
<dbReference type="AlphaFoldDB" id="A0A2A9D0Y7"/>
<keyword evidence="3" id="KW-1185">Reference proteome</keyword>
<proteinExistence type="predicted"/>
<gene>
    <name evidence="2" type="ORF">ATL40_1634</name>
</gene>
<evidence type="ECO:0000256" key="1">
    <source>
        <dbReference type="SAM" id="MobiDB-lite"/>
    </source>
</evidence>
<accession>A0A2A9D0Y7</accession>
<feature type="region of interest" description="Disordered" evidence="1">
    <location>
        <begin position="214"/>
        <end position="334"/>
    </location>
</feature>